<evidence type="ECO:0000256" key="2">
    <source>
        <dbReference type="ARBA" id="ARBA00022692"/>
    </source>
</evidence>
<dbReference type="Pfam" id="PF13432">
    <property type="entry name" value="TPR_16"/>
    <property type="match status" value="1"/>
</dbReference>
<feature type="transmembrane region" description="Helical" evidence="12">
    <location>
        <begin position="25"/>
        <end position="43"/>
    </location>
</feature>
<evidence type="ECO:0000256" key="4">
    <source>
        <dbReference type="ARBA" id="ARBA00022787"/>
    </source>
</evidence>
<dbReference type="AlphaFoldDB" id="A0A8B8DJD1"/>
<evidence type="ECO:0000256" key="11">
    <source>
        <dbReference type="SAM" id="MobiDB-lite"/>
    </source>
</evidence>
<keyword evidence="8 12" id="KW-0472">Membrane</keyword>
<keyword evidence="13" id="KW-1185">Reference proteome</keyword>
<organism evidence="13 14">
    <name type="scientific">Crassostrea virginica</name>
    <name type="common">Eastern oyster</name>
    <dbReference type="NCBI Taxonomy" id="6565"/>
    <lineage>
        <taxon>Eukaryota</taxon>
        <taxon>Metazoa</taxon>
        <taxon>Spiralia</taxon>
        <taxon>Lophotrochozoa</taxon>
        <taxon>Mollusca</taxon>
        <taxon>Bivalvia</taxon>
        <taxon>Autobranchia</taxon>
        <taxon>Pteriomorphia</taxon>
        <taxon>Ostreida</taxon>
        <taxon>Ostreoidea</taxon>
        <taxon>Ostreidae</taxon>
        <taxon>Crassostrea</taxon>
    </lineage>
</organism>
<evidence type="ECO:0000256" key="8">
    <source>
        <dbReference type="ARBA" id="ARBA00023136"/>
    </source>
</evidence>
<dbReference type="KEGG" id="cvn:111127090"/>
<dbReference type="GO" id="GO:0030943">
    <property type="term" value="F:mitochondrion targeting sequence binding"/>
    <property type="evidence" value="ECO:0007669"/>
    <property type="project" value="TreeGrafter"/>
</dbReference>
<evidence type="ECO:0000256" key="7">
    <source>
        <dbReference type="ARBA" id="ARBA00023128"/>
    </source>
</evidence>
<proteinExistence type="inferred from homology"/>
<feature type="repeat" description="TPR" evidence="10">
    <location>
        <begin position="89"/>
        <end position="122"/>
    </location>
</feature>
<dbReference type="PANTHER" id="PTHR46208:SF1">
    <property type="entry name" value="MITOCHONDRIAL IMPORT RECEPTOR SUBUNIT TOM70"/>
    <property type="match status" value="1"/>
</dbReference>
<feature type="region of interest" description="Disordered" evidence="11">
    <location>
        <begin position="46"/>
        <end position="97"/>
    </location>
</feature>
<keyword evidence="3" id="KW-0677">Repeat</keyword>
<keyword evidence="6 12" id="KW-1133">Transmembrane helix</keyword>
<evidence type="ECO:0000256" key="1">
    <source>
        <dbReference type="ARBA" id="ARBA00004572"/>
    </source>
</evidence>
<accession>A0A8B8DJD1</accession>
<evidence type="ECO:0000256" key="5">
    <source>
        <dbReference type="ARBA" id="ARBA00022803"/>
    </source>
</evidence>
<keyword evidence="5 10" id="KW-0802">TPR repeat</keyword>
<protein>
    <submittedName>
        <fullName evidence="14">Mitochondrial import receptor subunit TOM70-like</fullName>
    </submittedName>
</protein>
<keyword evidence="2 12" id="KW-0812">Transmembrane</keyword>
<dbReference type="Gene3D" id="1.25.40.10">
    <property type="entry name" value="Tetratricopeptide repeat domain"/>
    <property type="match status" value="2"/>
</dbReference>
<comment type="similarity">
    <text evidence="9">Belongs to the Tom70 family.</text>
</comment>
<keyword evidence="4" id="KW-1000">Mitochondrion outer membrane</keyword>
<evidence type="ECO:0000256" key="10">
    <source>
        <dbReference type="PROSITE-ProRule" id="PRU00339"/>
    </source>
</evidence>
<dbReference type="OrthoDB" id="66418at2759"/>
<dbReference type="GO" id="GO:0008320">
    <property type="term" value="F:protein transmembrane transporter activity"/>
    <property type="evidence" value="ECO:0007669"/>
    <property type="project" value="TreeGrafter"/>
</dbReference>
<dbReference type="GO" id="GO:0045039">
    <property type="term" value="P:protein insertion into mitochondrial inner membrane"/>
    <property type="evidence" value="ECO:0007669"/>
    <property type="project" value="TreeGrafter"/>
</dbReference>
<feature type="repeat" description="TPR" evidence="10">
    <location>
        <begin position="334"/>
        <end position="367"/>
    </location>
</feature>
<evidence type="ECO:0000256" key="9">
    <source>
        <dbReference type="ARBA" id="ARBA00038030"/>
    </source>
</evidence>
<evidence type="ECO:0000313" key="13">
    <source>
        <dbReference type="Proteomes" id="UP000694844"/>
    </source>
</evidence>
<dbReference type="InterPro" id="IPR011990">
    <property type="entry name" value="TPR-like_helical_dom_sf"/>
</dbReference>
<evidence type="ECO:0000313" key="14">
    <source>
        <dbReference type="RefSeq" id="XP_022327815.1"/>
    </source>
</evidence>
<dbReference type="PANTHER" id="PTHR46208">
    <property type="entry name" value="MITOCHONDRIAL IMPORT RECEPTOR SUBUNIT TOM70"/>
    <property type="match status" value="1"/>
</dbReference>
<name>A0A8B8DJD1_CRAVI</name>
<keyword evidence="7" id="KW-0496">Mitochondrion</keyword>
<reference evidence="14" key="1">
    <citation type="submission" date="2025-08" db="UniProtKB">
        <authorList>
            <consortium name="RefSeq"/>
        </authorList>
    </citation>
    <scope>IDENTIFICATION</scope>
    <source>
        <tissue evidence="14">Whole sample</tissue>
    </source>
</reference>
<evidence type="ECO:0000256" key="6">
    <source>
        <dbReference type="ARBA" id="ARBA00022989"/>
    </source>
</evidence>
<evidence type="ECO:0000256" key="12">
    <source>
        <dbReference type="SAM" id="Phobius"/>
    </source>
</evidence>
<gene>
    <name evidence="14" type="primary">LOC111127090</name>
</gene>
<sequence>MAAARQFGMDVSTENANDAWPKWKIGLAVGAPVAVVLGGLWYARRRRRNQAKKNKDENKSRTEAPKPKATNAENVPKDSEKALSPSEQAQAEKNKGNKYFKGGKYDQAINCYTSAIKICPETDKESLSTFYHNRAAAYEKLKNTKMVIEDCSEALRLNPKYLKALTRRATACEQSGDLTQALEDVTAVCILEGFQNPQSLMTADRVLKSLGQTKAKEAFKKRKPTMPSKHFIRTYLNSFLNDPAINQSKDLVSQQNDHSDDSSAYQKALQKLAAEEFEGIVDLCSKEISQNGDKATEARLLRGTIYFLCNQQTEAMEDLNQVLAAEMLDKRVKVNALIKRGSLYIQQEKNTAGLDDFATAIRMDPDNVDIYHHRGHHNIQMDRIDDAIRDLENAISKCTTFAPSHVQKSFADHKKAASQLVGLNLPLPQAVLQSYKNCVDMFPDYGDARALYAQALGDAGKFEEADREFQKAIELEPDNATALVHRGLLQLQWKQNMKEATAIINKAIELDPKCEYAYEVLGTLEVQKGPGSMERAIELFQKAISLSRTESEMAHLFSLSDAAKAQLNVAKKLGINLPSLGAMS</sequence>
<evidence type="ECO:0000256" key="3">
    <source>
        <dbReference type="ARBA" id="ARBA00022737"/>
    </source>
</evidence>
<dbReference type="SUPFAM" id="SSF48452">
    <property type="entry name" value="TPR-like"/>
    <property type="match status" value="2"/>
</dbReference>
<feature type="repeat" description="TPR" evidence="10">
    <location>
        <begin position="446"/>
        <end position="479"/>
    </location>
</feature>
<dbReference type="PROSITE" id="PS50005">
    <property type="entry name" value="TPR"/>
    <property type="match status" value="3"/>
</dbReference>
<dbReference type="Proteomes" id="UP000694844">
    <property type="component" value="Chromosome 3"/>
</dbReference>
<dbReference type="GO" id="GO:0030150">
    <property type="term" value="P:protein import into mitochondrial matrix"/>
    <property type="evidence" value="ECO:0007669"/>
    <property type="project" value="TreeGrafter"/>
</dbReference>
<comment type="subcellular location">
    <subcellularLocation>
        <location evidence="1">Mitochondrion outer membrane</location>
        <topology evidence="1">Single-pass membrane protein</topology>
    </subcellularLocation>
</comment>
<dbReference type="SMART" id="SM00028">
    <property type="entry name" value="TPR"/>
    <property type="match status" value="8"/>
</dbReference>
<dbReference type="GO" id="GO:0005741">
    <property type="term" value="C:mitochondrial outer membrane"/>
    <property type="evidence" value="ECO:0007669"/>
    <property type="project" value="UniProtKB-SubCell"/>
</dbReference>
<dbReference type="InterPro" id="IPR019734">
    <property type="entry name" value="TPR_rpt"/>
</dbReference>
<dbReference type="RefSeq" id="XP_022327815.1">
    <property type="nucleotide sequence ID" value="XM_022472107.1"/>
</dbReference>
<feature type="compositionally biased region" description="Basic and acidic residues" evidence="11">
    <location>
        <begin position="53"/>
        <end position="66"/>
    </location>
</feature>
<dbReference type="GeneID" id="111127090"/>
<dbReference type="Pfam" id="PF00515">
    <property type="entry name" value="TPR_1"/>
    <property type="match status" value="2"/>
</dbReference>